<dbReference type="SUPFAM" id="SSF53590">
    <property type="entry name" value="Nucleoside hydrolase"/>
    <property type="match status" value="1"/>
</dbReference>
<dbReference type="OrthoDB" id="2530052at2"/>
<evidence type="ECO:0000256" key="2">
    <source>
        <dbReference type="ARBA" id="ARBA00023295"/>
    </source>
</evidence>
<accession>A7VQV1</accession>
<reference evidence="4 6" key="1">
    <citation type="submission" date="2007-08" db="EMBL/GenBank/DDBJ databases">
        <title>Draft genome sequence of Clostridium leptum (DSM 753).</title>
        <authorList>
            <person name="Sudarsanam P."/>
            <person name="Ley R."/>
            <person name="Guruge J."/>
            <person name="Turnbaugh P.J."/>
            <person name="Mahowald M."/>
            <person name="Liep D."/>
            <person name="Gordon J."/>
        </authorList>
    </citation>
    <scope>NUCLEOTIDE SEQUENCE [LARGE SCALE GENOMIC DNA]</scope>
    <source>
        <strain evidence="4 6">DSM 753</strain>
    </source>
</reference>
<proteinExistence type="predicted"/>
<keyword evidence="7" id="KW-1185">Reference proteome</keyword>
<dbReference type="GO" id="GO:0005829">
    <property type="term" value="C:cytosol"/>
    <property type="evidence" value="ECO:0007669"/>
    <property type="project" value="TreeGrafter"/>
</dbReference>
<evidence type="ECO:0000259" key="3">
    <source>
        <dbReference type="Pfam" id="PF01156"/>
    </source>
</evidence>
<dbReference type="EMBL" id="ABCB02000016">
    <property type="protein sequence ID" value="EDO62073.1"/>
    <property type="molecule type" value="Genomic_DNA"/>
</dbReference>
<protein>
    <submittedName>
        <fullName evidence="4">Inosine-uridine preferring nucleoside hydrolase</fullName>
    </submittedName>
</protein>
<organism evidence="4 6">
    <name type="scientific">[Clostridium] leptum DSM 753</name>
    <dbReference type="NCBI Taxonomy" id="428125"/>
    <lineage>
        <taxon>Bacteria</taxon>
        <taxon>Bacillati</taxon>
        <taxon>Bacillota</taxon>
        <taxon>Clostridia</taxon>
        <taxon>Eubacteriales</taxon>
        <taxon>Oscillospiraceae</taxon>
        <taxon>Oscillospiraceae incertae sedis</taxon>
    </lineage>
</organism>
<dbReference type="eggNOG" id="COG1957">
    <property type="taxonomic scope" value="Bacteria"/>
</dbReference>
<gene>
    <name evidence="5" type="ORF">CH238_06485</name>
    <name evidence="4" type="ORF">CLOLEP_00933</name>
</gene>
<evidence type="ECO:0000313" key="6">
    <source>
        <dbReference type="Proteomes" id="UP000003490"/>
    </source>
</evidence>
<evidence type="ECO:0000256" key="1">
    <source>
        <dbReference type="ARBA" id="ARBA00022801"/>
    </source>
</evidence>
<dbReference type="Proteomes" id="UP000003490">
    <property type="component" value="Unassembled WGS sequence"/>
</dbReference>
<dbReference type="GO" id="GO:0006152">
    <property type="term" value="P:purine nucleoside catabolic process"/>
    <property type="evidence" value="ECO:0007669"/>
    <property type="project" value="TreeGrafter"/>
</dbReference>
<dbReference type="EMBL" id="NOXF01000003">
    <property type="protein sequence ID" value="PEQ25081.1"/>
    <property type="molecule type" value="Genomic_DNA"/>
</dbReference>
<dbReference type="InterPro" id="IPR001910">
    <property type="entry name" value="Inosine/uridine_hydrolase_dom"/>
</dbReference>
<evidence type="ECO:0000313" key="4">
    <source>
        <dbReference type="EMBL" id="EDO62073.1"/>
    </source>
</evidence>
<dbReference type="Pfam" id="PF01156">
    <property type="entry name" value="IU_nuc_hydro"/>
    <property type="match status" value="1"/>
</dbReference>
<keyword evidence="1 4" id="KW-0378">Hydrolase</keyword>
<evidence type="ECO:0000313" key="5">
    <source>
        <dbReference type="EMBL" id="PEQ25081.1"/>
    </source>
</evidence>
<name>A7VQV1_9FIRM</name>
<dbReference type="InterPro" id="IPR036452">
    <property type="entry name" value="Ribo_hydro-like"/>
</dbReference>
<reference evidence="5 7" key="3">
    <citation type="submission" date="2017-07" db="EMBL/GenBank/DDBJ databases">
        <title>Prevalence of linear plasmids in Cutibacterium (Propionibacterium) acnes isolates obtained from prostatic tissue.</title>
        <authorList>
            <person name="Davidsson S."/>
            <person name="Carlsson J."/>
            <person name="Molling P."/>
            <person name="Andren O."/>
            <person name="Andersson S.-O."/>
            <person name="Brzuszkiewicz E."/>
            <person name="Poehlein A."/>
            <person name="Al-Zeer M."/>
            <person name="Brinkmann V."/>
            <person name="Scavenius C."/>
            <person name="Nazipi S."/>
            <person name="Soderquist B."/>
            <person name="Bruggemann H."/>
        </authorList>
    </citation>
    <scope>NUCLEOTIDE SEQUENCE [LARGE SCALE GENOMIC DNA]</scope>
    <source>
        <strain evidence="5 7">DSM 753</strain>
    </source>
</reference>
<evidence type="ECO:0000313" key="7">
    <source>
        <dbReference type="Proteomes" id="UP000220611"/>
    </source>
</evidence>
<sequence length="309" mass="34617">MIAFPKLTEQELLDRIRIPSEGKLNIFLDTDTYNEIDDQFAILYAMLSPERLCLKGISAALFFNDRSASPADGMEKSYREILKIMDFLGKDPEGFVFRGCTEPLADEEVPRESLACDAIIAEAMKASETDPLYVVGIGACTNIASAILKAPEIIRRITVVWLGGNIFDWPDNKEFNLSQDSLAGKVLFDCGVPMIQIPAFGVTGFLLTSVPELEACLSGANPVCDYLVENVKSYSQDHFAWSKPIWDVGAIGYLINPDWAESKACPAPIIAQKDRYAFDPRRHLIRSLITIDRDKVFKDMFQKLRDCRK</sequence>
<feature type="domain" description="Inosine/uridine-preferring nucleoside hydrolase" evidence="3">
    <location>
        <begin position="26"/>
        <end position="272"/>
    </location>
</feature>
<dbReference type="Proteomes" id="UP000220611">
    <property type="component" value="Unassembled WGS sequence"/>
</dbReference>
<dbReference type="InterPro" id="IPR023186">
    <property type="entry name" value="IUNH"/>
</dbReference>
<dbReference type="AlphaFoldDB" id="A7VQV1"/>
<dbReference type="GO" id="GO:0008477">
    <property type="term" value="F:purine nucleosidase activity"/>
    <property type="evidence" value="ECO:0007669"/>
    <property type="project" value="TreeGrafter"/>
</dbReference>
<dbReference type="HOGENOM" id="CLU_078738_0_0_9"/>
<comment type="caution">
    <text evidence="4">The sequence shown here is derived from an EMBL/GenBank/DDBJ whole genome shotgun (WGS) entry which is preliminary data.</text>
</comment>
<dbReference type="Gene3D" id="3.90.245.10">
    <property type="entry name" value="Ribonucleoside hydrolase-like"/>
    <property type="match status" value="1"/>
</dbReference>
<dbReference type="PANTHER" id="PTHR12304:SF4">
    <property type="entry name" value="URIDINE NUCLEOSIDASE"/>
    <property type="match status" value="1"/>
</dbReference>
<dbReference type="PANTHER" id="PTHR12304">
    <property type="entry name" value="INOSINE-URIDINE PREFERRING NUCLEOSIDE HYDROLASE"/>
    <property type="match status" value="1"/>
</dbReference>
<keyword evidence="2" id="KW-0326">Glycosidase</keyword>
<reference evidence="4 6" key="2">
    <citation type="submission" date="2007-08" db="EMBL/GenBank/DDBJ databases">
        <authorList>
            <person name="Fulton L."/>
            <person name="Clifton S."/>
            <person name="Fulton B."/>
            <person name="Xu J."/>
            <person name="Minx P."/>
            <person name="Pepin K.H."/>
            <person name="Johnson M."/>
            <person name="Thiruvilangam P."/>
            <person name="Bhonagiri V."/>
            <person name="Nash W.E."/>
            <person name="Wang C."/>
            <person name="Mardis E.R."/>
            <person name="Wilson R.K."/>
        </authorList>
    </citation>
    <scope>NUCLEOTIDE SEQUENCE [LARGE SCALE GENOMIC DNA]</scope>
    <source>
        <strain evidence="4 6">DSM 753</strain>
    </source>
</reference>